<sequence length="40" mass="4659">MYEEVVFNRDALNSAMGALDRLGKQHYIEKFNKNVESKRG</sequence>
<gene>
    <name evidence="1" type="ORF">PVOR_28089</name>
</gene>
<dbReference type="Proteomes" id="UP000003094">
    <property type="component" value="Unassembled WGS sequence"/>
</dbReference>
<name>A0A2R9SNH9_9BACL</name>
<comment type="caution">
    <text evidence="1">The sequence shown here is derived from an EMBL/GenBank/DDBJ whole genome shotgun (WGS) entry which is preliminary data.</text>
</comment>
<dbReference type="KEGG" id="pvo:PVOR_28089"/>
<evidence type="ECO:0000313" key="1">
    <source>
        <dbReference type="EMBL" id="EFU38908.1"/>
    </source>
</evidence>
<evidence type="ECO:0000313" key="2">
    <source>
        <dbReference type="Proteomes" id="UP000003094"/>
    </source>
</evidence>
<dbReference type="AlphaFoldDB" id="A0A2R9SNH9"/>
<reference evidence="1 2" key="1">
    <citation type="journal article" date="2010" name="BMC Genomics">
        <title>Genome sequence of the pattern forming Paenibacillus vortex bacterium reveals potential for thriving in complex environments.</title>
        <authorList>
            <person name="Sirota-Madi A."/>
            <person name="Olender T."/>
            <person name="Helman Y."/>
            <person name="Ingham C."/>
            <person name="Brainis I."/>
            <person name="Roth D."/>
            <person name="Hagi E."/>
            <person name="Brodsky L."/>
            <person name="Leshkowitz D."/>
            <person name="Galatenko V."/>
            <person name="Nikolaev V."/>
            <person name="Mugasimangalam R.C."/>
            <person name="Bransburg-Zabary S."/>
            <person name="Gutnick D.L."/>
            <person name="Lancet D."/>
            <person name="Ben-Jacob E."/>
        </authorList>
    </citation>
    <scope>NUCLEOTIDE SEQUENCE [LARGE SCALE GENOMIC DNA]</scope>
    <source>
        <strain evidence="1 2">V453</strain>
    </source>
</reference>
<accession>A0A2R9SNH9</accession>
<protein>
    <submittedName>
        <fullName evidence="1">Uncharacterized protein</fullName>
    </submittedName>
</protein>
<dbReference type="EMBL" id="ADHJ01000045">
    <property type="protein sequence ID" value="EFU38908.1"/>
    <property type="molecule type" value="Genomic_DNA"/>
</dbReference>
<keyword evidence="2" id="KW-1185">Reference proteome</keyword>
<proteinExistence type="predicted"/>
<organism evidence="1 2">
    <name type="scientific">Paenibacillus vortex V453</name>
    <dbReference type="NCBI Taxonomy" id="715225"/>
    <lineage>
        <taxon>Bacteria</taxon>
        <taxon>Bacillati</taxon>
        <taxon>Bacillota</taxon>
        <taxon>Bacilli</taxon>
        <taxon>Bacillales</taxon>
        <taxon>Paenibacillaceae</taxon>
        <taxon>Paenibacillus</taxon>
    </lineage>
</organism>